<dbReference type="Gene3D" id="1.20.1280.50">
    <property type="match status" value="1"/>
</dbReference>
<accession>A0A8J6HRV1</accession>
<sequence>MVESGFVHKACTDLVQDCDFNYKRLLRHSQSLPANWKLHNSYRTDFVLKSAPHLVSNLICTPVADDLLVNCVIKDVDTFSVLLDPLTYFTSSTVQLGSVAFQSLDHLARTFKNRIAFPAKIAVVAATGGICGCFQDLPHDLLVRIMRYLRIQDVMSLARTCRAACQSAQEPILWVKLLDADFRKKNICKTYEELKFLYEIKYARELNRILLNRPPN</sequence>
<protein>
    <recommendedName>
        <fullName evidence="1">F-box domain-containing protein</fullName>
    </recommendedName>
</protein>
<dbReference type="GO" id="GO:1903599">
    <property type="term" value="P:positive regulation of autophagy of mitochondrion"/>
    <property type="evidence" value="ECO:0007669"/>
    <property type="project" value="TreeGrafter"/>
</dbReference>
<dbReference type="PROSITE" id="PS50181">
    <property type="entry name" value="FBOX"/>
    <property type="match status" value="1"/>
</dbReference>
<dbReference type="Gene3D" id="3.40.1000.30">
    <property type="match status" value="1"/>
</dbReference>
<feature type="domain" description="F-box" evidence="1">
    <location>
        <begin position="131"/>
        <end position="177"/>
    </location>
</feature>
<evidence type="ECO:0000259" key="1">
    <source>
        <dbReference type="PROSITE" id="PS50181"/>
    </source>
</evidence>
<dbReference type="Pfam" id="PF12937">
    <property type="entry name" value="F-box-like"/>
    <property type="match status" value="1"/>
</dbReference>
<dbReference type="InterPro" id="IPR001810">
    <property type="entry name" value="F-box_dom"/>
</dbReference>
<dbReference type="InterPro" id="IPR036047">
    <property type="entry name" value="F-box-like_dom_sf"/>
</dbReference>
<comment type="caution">
    <text evidence="2">The sequence shown here is derived from an EMBL/GenBank/DDBJ whole genome shotgun (WGS) entry which is preliminary data.</text>
</comment>
<dbReference type="InterPro" id="IPR047118">
    <property type="entry name" value="Fbxo7"/>
</dbReference>
<dbReference type="PANTHER" id="PTHR15537">
    <property type="entry name" value="F-BOX ONLY PROTEIN 7"/>
    <property type="match status" value="1"/>
</dbReference>
<dbReference type="EMBL" id="JABDTM020011575">
    <property type="protein sequence ID" value="KAH0820546.1"/>
    <property type="molecule type" value="Genomic_DNA"/>
</dbReference>
<evidence type="ECO:0000313" key="2">
    <source>
        <dbReference type="EMBL" id="KAH0820546.1"/>
    </source>
</evidence>
<dbReference type="GO" id="GO:0019901">
    <property type="term" value="F:protein kinase binding"/>
    <property type="evidence" value="ECO:0007669"/>
    <property type="project" value="InterPro"/>
</dbReference>
<name>A0A8J6HRV1_TENMO</name>
<dbReference type="SUPFAM" id="SSF81383">
    <property type="entry name" value="F-box domain"/>
    <property type="match status" value="1"/>
</dbReference>
<proteinExistence type="predicted"/>
<dbReference type="PANTHER" id="PTHR15537:SF2">
    <property type="entry name" value="F-BOX ONLY PROTEIN 7"/>
    <property type="match status" value="1"/>
</dbReference>
<dbReference type="Proteomes" id="UP000719412">
    <property type="component" value="Unassembled WGS sequence"/>
</dbReference>
<organism evidence="2 3">
    <name type="scientific">Tenebrio molitor</name>
    <name type="common">Yellow mealworm beetle</name>
    <dbReference type="NCBI Taxonomy" id="7067"/>
    <lineage>
        <taxon>Eukaryota</taxon>
        <taxon>Metazoa</taxon>
        <taxon>Ecdysozoa</taxon>
        <taxon>Arthropoda</taxon>
        <taxon>Hexapoda</taxon>
        <taxon>Insecta</taxon>
        <taxon>Pterygota</taxon>
        <taxon>Neoptera</taxon>
        <taxon>Endopterygota</taxon>
        <taxon>Coleoptera</taxon>
        <taxon>Polyphaga</taxon>
        <taxon>Cucujiformia</taxon>
        <taxon>Tenebrionidae</taxon>
        <taxon>Tenebrio</taxon>
    </lineage>
</organism>
<reference evidence="2" key="2">
    <citation type="submission" date="2021-08" db="EMBL/GenBank/DDBJ databases">
        <authorList>
            <person name="Eriksson T."/>
        </authorList>
    </citation>
    <scope>NUCLEOTIDE SEQUENCE</scope>
    <source>
        <strain evidence="2">Stoneville</strain>
        <tissue evidence="2">Whole head</tissue>
    </source>
</reference>
<reference evidence="2" key="1">
    <citation type="journal article" date="2020" name="J Insects Food Feed">
        <title>The yellow mealworm (Tenebrio molitor) genome: a resource for the emerging insects as food and feed industry.</title>
        <authorList>
            <person name="Eriksson T."/>
            <person name="Andere A."/>
            <person name="Kelstrup H."/>
            <person name="Emery V."/>
            <person name="Picard C."/>
        </authorList>
    </citation>
    <scope>NUCLEOTIDE SEQUENCE</scope>
    <source>
        <strain evidence="2">Stoneville</strain>
        <tissue evidence="2">Whole head</tissue>
    </source>
</reference>
<dbReference type="AlphaFoldDB" id="A0A8J6HRV1"/>
<evidence type="ECO:0000313" key="3">
    <source>
        <dbReference type="Proteomes" id="UP000719412"/>
    </source>
</evidence>
<keyword evidence="3" id="KW-1185">Reference proteome</keyword>
<gene>
    <name evidence="2" type="ORF">GEV33_002245</name>
</gene>